<organism evidence="2 3">
    <name type="scientific">Luteitalea pratensis</name>
    <dbReference type="NCBI Taxonomy" id="1855912"/>
    <lineage>
        <taxon>Bacteria</taxon>
        <taxon>Pseudomonadati</taxon>
        <taxon>Acidobacteriota</taxon>
        <taxon>Vicinamibacteria</taxon>
        <taxon>Vicinamibacterales</taxon>
        <taxon>Vicinamibacteraceae</taxon>
        <taxon>Luteitalea</taxon>
    </lineage>
</organism>
<evidence type="ECO:0000313" key="3">
    <source>
        <dbReference type="Proteomes" id="UP000076079"/>
    </source>
</evidence>
<dbReference type="GO" id="GO:0008703">
    <property type="term" value="F:5-amino-6-(5-phosphoribosylamino)uracil reductase activity"/>
    <property type="evidence" value="ECO:0007669"/>
    <property type="project" value="InterPro"/>
</dbReference>
<dbReference type="RefSeq" id="WP_110168969.1">
    <property type="nucleotide sequence ID" value="NZ_CP015136.1"/>
</dbReference>
<dbReference type="SUPFAM" id="SSF53597">
    <property type="entry name" value="Dihydrofolate reductase-like"/>
    <property type="match status" value="1"/>
</dbReference>
<dbReference type="InterPro" id="IPR002734">
    <property type="entry name" value="RibDG_C"/>
</dbReference>
<evidence type="ECO:0000259" key="1">
    <source>
        <dbReference type="Pfam" id="PF01872"/>
    </source>
</evidence>
<feature type="domain" description="Bacterial bifunctional deaminase-reductase C-terminal" evidence="1">
    <location>
        <begin position="2"/>
        <end position="185"/>
    </location>
</feature>
<evidence type="ECO:0000313" key="2">
    <source>
        <dbReference type="EMBL" id="AMY06955.1"/>
    </source>
</evidence>
<dbReference type="Pfam" id="PF01872">
    <property type="entry name" value="RibD_C"/>
    <property type="match status" value="1"/>
</dbReference>
<dbReference type="Proteomes" id="UP000076079">
    <property type="component" value="Chromosome"/>
</dbReference>
<protein>
    <recommendedName>
        <fullName evidence="1">Bacterial bifunctional deaminase-reductase C-terminal domain-containing protein</fullName>
    </recommendedName>
</protein>
<dbReference type="OrthoDB" id="195113at2"/>
<dbReference type="PANTHER" id="PTHR38011">
    <property type="entry name" value="DIHYDROFOLATE REDUCTASE FAMILY PROTEIN (AFU_ORTHOLOGUE AFUA_8G06820)"/>
    <property type="match status" value="1"/>
</dbReference>
<dbReference type="GO" id="GO:0009231">
    <property type="term" value="P:riboflavin biosynthetic process"/>
    <property type="evidence" value="ECO:0007669"/>
    <property type="project" value="InterPro"/>
</dbReference>
<reference evidence="3" key="2">
    <citation type="submission" date="2016-04" db="EMBL/GenBank/DDBJ databases">
        <title>First Complete Genome Sequence of a Subdivision 6 Acidobacterium.</title>
        <authorList>
            <person name="Huang S."/>
            <person name="Vieira S."/>
            <person name="Bunk B."/>
            <person name="Riedel T."/>
            <person name="Sproeer C."/>
            <person name="Overmann J."/>
        </authorList>
    </citation>
    <scope>NUCLEOTIDE SEQUENCE [LARGE SCALE GENOMIC DNA]</scope>
    <source>
        <strain evidence="3">DSM 100886 HEG_-6_39</strain>
    </source>
</reference>
<gene>
    <name evidence="2" type="ORF">LuPra_00119</name>
</gene>
<dbReference type="InterPro" id="IPR050765">
    <property type="entry name" value="Riboflavin_Biosynth_HTPR"/>
</dbReference>
<dbReference type="Gene3D" id="3.40.430.10">
    <property type="entry name" value="Dihydrofolate Reductase, subunit A"/>
    <property type="match status" value="1"/>
</dbReference>
<dbReference type="EMBL" id="CP015136">
    <property type="protein sequence ID" value="AMY06955.1"/>
    <property type="molecule type" value="Genomic_DNA"/>
</dbReference>
<dbReference type="AlphaFoldDB" id="A0A143PEK9"/>
<accession>A0A143PEK9</accession>
<name>A0A143PEK9_LUTPR</name>
<dbReference type="STRING" id="1855912.LuPra_00119"/>
<dbReference type="PANTHER" id="PTHR38011:SF2">
    <property type="entry name" value="BIFUNCTIONAL DEAMINASE-REDUCTASE DOMAIN PROTEIN"/>
    <property type="match status" value="1"/>
</dbReference>
<dbReference type="KEGG" id="abac:LuPra_00119"/>
<proteinExistence type="predicted"/>
<keyword evidence="3" id="KW-1185">Reference proteome</keyword>
<sequence length="195" mass="21172">MRKLIVSEFVSLDGVMQAPGGKDEDRDGGFEHGGWTIPYWHDDIGAAFGGLMQGVDAFLLGRRTYVTHADAFEPLPPGDPFGDLMNAPRKYVVSKTLTQPIWRNTTVIRDNVVGSIRALKAEPGGTILTDGSSQLVHAMIEHDLVDELHLLVYPLALGSGKRALPAGVHATFELASATPYPTGVVGLHYRRRRAS</sequence>
<reference evidence="2 3" key="1">
    <citation type="journal article" date="2016" name="Genome Announc.">
        <title>First Complete Genome Sequence of a Subdivision 6 Acidobacterium Strain.</title>
        <authorList>
            <person name="Huang S."/>
            <person name="Vieira S."/>
            <person name="Bunk B."/>
            <person name="Riedel T."/>
            <person name="Sproer C."/>
            <person name="Overmann J."/>
        </authorList>
    </citation>
    <scope>NUCLEOTIDE SEQUENCE [LARGE SCALE GENOMIC DNA]</scope>
    <source>
        <strain evidence="3">DSM 100886 HEG_-6_39</strain>
    </source>
</reference>
<dbReference type="InterPro" id="IPR024072">
    <property type="entry name" value="DHFR-like_dom_sf"/>
</dbReference>